<keyword evidence="2" id="KW-0812">Transmembrane</keyword>
<evidence type="ECO:0000256" key="4">
    <source>
        <dbReference type="ARBA" id="ARBA00023054"/>
    </source>
</evidence>
<dbReference type="PANTHER" id="PTHR12911:SF8">
    <property type="entry name" value="KLAROID PROTEIN-RELATED"/>
    <property type="match status" value="1"/>
</dbReference>
<feature type="domain" description="SUN" evidence="6">
    <location>
        <begin position="359"/>
        <end position="520"/>
    </location>
</feature>
<keyword evidence="4" id="KW-0175">Coiled coil</keyword>
<dbReference type="GO" id="GO:0034993">
    <property type="term" value="C:meiotic nuclear membrane microtubule tethering complex"/>
    <property type="evidence" value="ECO:0007669"/>
    <property type="project" value="TreeGrafter"/>
</dbReference>
<reference evidence="7" key="1">
    <citation type="submission" date="2020-11" db="EMBL/GenBank/DDBJ databases">
        <authorList>
            <person name="Tran Van P."/>
        </authorList>
    </citation>
    <scope>NUCLEOTIDE SEQUENCE</scope>
</reference>
<evidence type="ECO:0000256" key="5">
    <source>
        <dbReference type="ARBA" id="ARBA00023136"/>
    </source>
</evidence>
<organism evidence="7">
    <name type="scientific">Timema cristinae</name>
    <name type="common">Walking stick</name>
    <dbReference type="NCBI Taxonomy" id="61476"/>
    <lineage>
        <taxon>Eukaryota</taxon>
        <taxon>Metazoa</taxon>
        <taxon>Ecdysozoa</taxon>
        <taxon>Arthropoda</taxon>
        <taxon>Hexapoda</taxon>
        <taxon>Insecta</taxon>
        <taxon>Pterygota</taxon>
        <taxon>Neoptera</taxon>
        <taxon>Polyneoptera</taxon>
        <taxon>Phasmatodea</taxon>
        <taxon>Timematodea</taxon>
        <taxon>Timematoidea</taxon>
        <taxon>Timematidae</taxon>
        <taxon>Timema</taxon>
    </lineage>
</organism>
<dbReference type="FunFam" id="2.60.120.260:FF:000009">
    <property type="entry name" value="SUN domain-containing protein 1 isoform X1"/>
    <property type="match status" value="1"/>
</dbReference>
<evidence type="ECO:0000313" key="7">
    <source>
        <dbReference type="EMBL" id="CAD7408807.1"/>
    </source>
</evidence>
<dbReference type="PANTHER" id="PTHR12911">
    <property type="entry name" value="SAD1/UNC-84-LIKE PROTEIN-RELATED"/>
    <property type="match status" value="1"/>
</dbReference>
<dbReference type="InterPro" id="IPR045119">
    <property type="entry name" value="SUN1-5"/>
</dbReference>
<evidence type="ECO:0000256" key="3">
    <source>
        <dbReference type="ARBA" id="ARBA00022989"/>
    </source>
</evidence>
<evidence type="ECO:0000256" key="1">
    <source>
        <dbReference type="ARBA" id="ARBA00004370"/>
    </source>
</evidence>
<dbReference type="AlphaFoldDB" id="A0A7R9D620"/>
<accession>A0A7R9D620</accession>
<keyword evidence="3" id="KW-1133">Transmembrane helix</keyword>
<protein>
    <recommendedName>
        <fullName evidence="6">SUN domain-containing protein</fullName>
    </recommendedName>
</protein>
<evidence type="ECO:0000259" key="6">
    <source>
        <dbReference type="PROSITE" id="PS51469"/>
    </source>
</evidence>
<dbReference type="InterPro" id="IPR012919">
    <property type="entry name" value="SUN_dom"/>
</dbReference>
<dbReference type="Pfam" id="PF07738">
    <property type="entry name" value="Sad1_UNC"/>
    <property type="match status" value="1"/>
</dbReference>
<name>A0A7R9D620_TIMCR</name>
<evidence type="ECO:0000256" key="2">
    <source>
        <dbReference type="ARBA" id="ARBA00022692"/>
    </source>
</evidence>
<dbReference type="PROSITE" id="PS51469">
    <property type="entry name" value="SUN"/>
    <property type="match status" value="1"/>
</dbReference>
<keyword evidence="5" id="KW-0472">Membrane</keyword>
<comment type="subcellular location">
    <subcellularLocation>
        <location evidence="1">Membrane</location>
    </subcellularLocation>
</comment>
<sequence>MLSSTAENGEIEIGYCYSASFPPLSPPVVLCRLCVYFMKGSESNDPLLSRSLDSYFHDCNKGESRASTSFRLFRKFPWKRQRHNSDVPSGSIVPGTGDRSPWFLTPSASNRLSDPFRARGTAHLNCLGSGTAQAVHLVICLLPPPSLFPLHMPTNVDITIPAVDSTKDLAYENIIVNSTNISSISPSKALCTGFCSRLQTFDPIMSGNAALCNPPWQNCLWRRFGTVTYTVFTIGLLAVAALYICLKSPSVDITQGVQTDLFEVKNKLEDLSQQFLTTSEIQRNVEKKLNQVITLIPKLTEVTIKIRDDLSQDLSNRIHQILQTISQSHDHVNSLVEEHLSKYDADKTAMIDYALESAGGRVVSTRNTETYYKGDHVISLFGVPICQPSKTPQSIIQPGVLPGECWPFKGQTGSAIVQLIGPVHISGVSLEHIPKSLSPSGKIDSAPKDFSVWGLTKVDDQEGFFFGKFTYGIEKKPLQYFSVQRKTHTPYLLVEMKVHSNYGNPEFTCIYRLRIHGELEQKSFGGFL</sequence>
<dbReference type="GO" id="GO:0043495">
    <property type="term" value="F:protein-membrane adaptor activity"/>
    <property type="evidence" value="ECO:0007669"/>
    <property type="project" value="TreeGrafter"/>
</dbReference>
<dbReference type="Gene3D" id="2.60.120.260">
    <property type="entry name" value="Galactose-binding domain-like"/>
    <property type="match status" value="1"/>
</dbReference>
<proteinExistence type="predicted"/>
<gene>
    <name evidence="7" type="ORF">TCEB3V08_LOCUS9709</name>
</gene>
<dbReference type="EMBL" id="OC320784">
    <property type="protein sequence ID" value="CAD7408807.1"/>
    <property type="molecule type" value="Genomic_DNA"/>
</dbReference>